<name>A0A9P4GK72_9PLEO</name>
<dbReference type="GeneID" id="63855715"/>
<dbReference type="RefSeq" id="XP_040789449.1">
    <property type="nucleotide sequence ID" value="XM_040938459.1"/>
</dbReference>
<reference evidence="1" key="1">
    <citation type="submission" date="2020-01" db="EMBL/GenBank/DDBJ databases">
        <authorList>
            <consortium name="DOE Joint Genome Institute"/>
            <person name="Haridas S."/>
            <person name="Albert R."/>
            <person name="Binder M."/>
            <person name="Bloem J."/>
            <person name="Labutti K."/>
            <person name="Salamov A."/>
            <person name="Andreopoulos B."/>
            <person name="Baker S.E."/>
            <person name="Barry K."/>
            <person name="Bills G."/>
            <person name="Bluhm B.H."/>
            <person name="Cannon C."/>
            <person name="Castanera R."/>
            <person name="Culley D.E."/>
            <person name="Daum C."/>
            <person name="Ezra D."/>
            <person name="Gonzalez J.B."/>
            <person name="Henrissat B."/>
            <person name="Kuo A."/>
            <person name="Liang C."/>
            <person name="Lipzen A."/>
            <person name="Lutzoni F."/>
            <person name="Magnuson J."/>
            <person name="Mondo S."/>
            <person name="Nolan M."/>
            <person name="Ohm R."/>
            <person name="Pangilinan J."/>
            <person name="Park H.-J."/>
            <person name="Ramirez L."/>
            <person name="Alfaro M."/>
            <person name="Sun H."/>
            <person name="Tritt A."/>
            <person name="Yoshinaga Y."/>
            <person name="Zwiers L.-H."/>
            <person name="Turgeon B.G."/>
            <person name="Goodwin S.B."/>
            <person name="Spatafora J.W."/>
            <person name="Crous P.W."/>
            <person name="Grigoriev I.V."/>
        </authorList>
    </citation>
    <scope>NUCLEOTIDE SEQUENCE</scope>
    <source>
        <strain evidence="1">CBS 394.84</strain>
    </source>
</reference>
<dbReference type="OrthoDB" id="2999773at2759"/>
<sequence>MPRTIYLVVFNSRLFPAHWGLWIPHTDDPGVGKFLEASGDAAEGFNIAFERNYNLEATGRIHQVLRLAEMQDHLVVDVKGDGSQSTDQTVHDYLEQVALSVPAPSKSLVSATAQGPKQRVEIQNCQTWLRAVVAALVQNGVIDQAALQAVDSAPKN</sequence>
<proteinExistence type="predicted"/>
<organism evidence="1 2">
    <name type="scientific">Cucurbitaria berberidis CBS 394.84</name>
    <dbReference type="NCBI Taxonomy" id="1168544"/>
    <lineage>
        <taxon>Eukaryota</taxon>
        <taxon>Fungi</taxon>
        <taxon>Dikarya</taxon>
        <taxon>Ascomycota</taxon>
        <taxon>Pezizomycotina</taxon>
        <taxon>Dothideomycetes</taxon>
        <taxon>Pleosporomycetidae</taxon>
        <taxon>Pleosporales</taxon>
        <taxon>Pleosporineae</taxon>
        <taxon>Cucurbitariaceae</taxon>
        <taxon>Cucurbitaria</taxon>
    </lineage>
</organism>
<protein>
    <submittedName>
        <fullName evidence="1">Uncharacterized protein</fullName>
    </submittedName>
</protein>
<dbReference type="Pfam" id="PF20174">
    <property type="entry name" value="DUF6540"/>
    <property type="match status" value="1"/>
</dbReference>
<accession>A0A9P4GK72</accession>
<dbReference type="AlphaFoldDB" id="A0A9P4GK72"/>
<comment type="caution">
    <text evidence="1">The sequence shown here is derived from an EMBL/GenBank/DDBJ whole genome shotgun (WGS) entry which is preliminary data.</text>
</comment>
<dbReference type="EMBL" id="ML976615">
    <property type="protein sequence ID" value="KAF1846886.1"/>
    <property type="molecule type" value="Genomic_DNA"/>
</dbReference>
<dbReference type="InterPro" id="IPR046670">
    <property type="entry name" value="DUF6540"/>
</dbReference>
<keyword evidence="2" id="KW-1185">Reference proteome</keyword>
<evidence type="ECO:0000313" key="1">
    <source>
        <dbReference type="EMBL" id="KAF1846886.1"/>
    </source>
</evidence>
<gene>
    <name evidence="1" type="ORF">K460DRAFT_49567</name>
</gene>
<dbReference type="Proteomes" id="UP000800039">
    <property type="component" value="Unassembled WGS sequence"/>
</dbReference>
<evidence type="ECO:0000313" key="2">
    <source>
        <dbReference type="Proteomes" id="UP000800039"/>
    </source>
</evidence>